<organism evidence="2 3">
    <name type="scientific">Cognatiyoonia sediminum</name>
    <dbReference type="NCBI Taxonomy" id="1508389"/>
    <lineage>
        <taxon>Bacteria</taxon>
        <taxon>Pseudomonadati</taxon>
        <taxon>Pseudomonadota</taxon>
        <taxon>Alphaproteobacteria</taxon>
        <taxon>Rhodobacterales</taxon>
        <taxon>Paracoccaceae</taxon>
        <taxon>Cognatiyoonia</taxon>
    </lineage>
</organism>
<dbReference type="Gene3D" id="3.40.50.10090">
    <property type="match status" value="1"/>
</dbReference>
<name>A0A1M5QQ99_9RHOB</name>
<keyword evidence="3" id="KW-1185">Reference proteome</keyword>
<dbReference type="OrthoDB" id="7204250at2"/>
<evidence type="ECO:0000313" key="2">
    <source>
        <dbReference type="EMBL" id="SHH16292.1"/>
    </source>
</evidence>
<dbReference type="InterPro" id="IPR036108">
    <property type="entry name" value="4pyrrol_syn_uPrphyn_synt_sf"/>
</dbReference>
<sequence>MTTATLLLCRTEAKSLEFQRAVETKVGHGVETIISPAFRIEDIETKPAKTSYDHLIFTSANGALRAGQLGLRSISTVFCVGPASASKARALGFEAIDVGGDVNELTSTIKTQNLKGSLLHVSGEHVAGDLIGDLGQANIQVERLVAYRQVPLPPTTEFSNCLESGAPKVLPFFSPRATLILEGVNAGSNTYIIAMSEAVADCLGDRCKFDITIAQSPNFRAMLDATCAKLVS</sequence>
<dbReference type="Pfam" id="PF02602">
    <property type="entry name" value="HEM4"/>
    <property type="match status" value="1"/>
</dbReference>
<dbReference type="Proteomes" id="UP000184074">
    <property type="component" value="Unassembled WGS sequence"/>
</dbReference>
<dbReference type="RefSeq" id="WP_072901135.1">
    <property type="nucleotide sequence ID" value="NZ_FQXB01000003.1"/>
</dbReference>
<dbReference type="CDD" id="cd06578">
    <property type="entry name" value="HemD"/>
    <property type="match status" value="1"/>
</dbReference>
<accession>A0A1M5QQ99</accession>
<dbReference type="STRING" id="1508389.SAMN05444003_2260"/>
<gene>
    <name evidence="2" type="ORF">SAMN05444003_2260</name>
</gene>
<proteinExistence type="predicted"/>
<feature type="domain" description="Tetrapyrrole biosynthesis uroporphyrinogen III synthase" evidence="1">
    <location>
        <begin position="27"/>
        <end position="223"/>
    </location>
</feature>
<dbReference type="InterPro" id="IPR003754">
    <property type="entry name" value="4pyrrol_synth_uPrphyn_synth"/>
</dbReference>
<reference evidence="2 3" key="1">
    <citation type="submission" date="2016-11" db="EMBL/GenBank/DDBJ databases">
        <authorList>
            <person name="Jaros S."/>
            <person name="Januszkiewicz K."/>
            <person name="Wedrychowicz H."/>
        </authorList>
    </citation>
    <scope>NUCLEOTIDE SEQUENCE [LARGE SCALE GENOMIC DNA]</scope>
    <source>
        <strain evidence="2 3">DSM 28715</strain>
    </source>
</reference>
<dbReference type="GO" id="GO:0004852">
    <property type="term" value="F:uroporphyrinogen-III synthase activity"/>
    <property type="evidence" value="ECO:0007669"/>
    <property type="project" value="InterPro"/>
</dbReference>
<dbReference type="AlphaFoldDB" id="A0A1M5QQ99"/>
<dbReference type="SUPFAM" id="SSF69618">
    <property type="entry name" value="HemD-like"/>
    <property type="match status" value="1"/>
</dbReference>
<evidence type="ECO:0000313" key="3">
    <source>
        <dbReference type="Proteomes" id="UP000184074"/>
    </source>
</evidence>
<protein>
    <submittedName>
        <fullName evidence="2">Uroporphyrinogen-III synthase</fullName>
    </submittedName>
</protein>
<dbReference type="GO" id="GO:0033014">
    <property type="term" value="P:tetrapyrrole biosynthetic process"/>
    <property type="evidence" value="ECO:0007669"/>
    <property type="project" value="InterPro"/>
</dbReference>
<dbReference type="EMBL" id="FQXB01000003">
    <property type="protein sequence ID" value="SHH16292.1"/>
    <property type="molecule type" value="Genomic_DNA"/>
</dbReference>
<evidence type="ECO:0000259" key="1">
    <source>
        <dbReference type="Pfam" id="PF02602"/>
    </source>
</evidence>